<dbReference type="PANTHER" id="PTHR21180">
    <property type="entry name" value="ENDONUCLEASE/EXONUCLEASE/PHOSPHATASE FAMILY DOMAIN-CONTAINING PROTEIN 1"/>
    <property type="match status" value="1"/>
</dbReference>
<dbReference type="Pfam" id="PF12836">
    <property type="entry name" value="HHH_3"/>
    <property type="match status" value="3"/>
</dbReference>
<dbReference type="SUPFAM" id="SSF47781">
    <property type="entry name" value="RuvA domain 2-like"/>
    <property type="match status" value="3"/>
</dbReference>
<feature type="transmembrane region" description="Helical" evidence="1">
    <location>
        <begin position="21"/>
        <end position="41"/>
    </location>
</feature>
<reference evidence="2 3" key="1">
    <citation type="submission" date="2020-08" db="EMBL/GenBank/DDBJ databases">
        <title>Genomic Encyclopedia of Type Strains, Phase IV (KMG-V): Genome sequencing to study the core and pangenomes of soil and plant-associated prokaryotes.</title>
        <authorList>
            <person name="Whitman W."/>
        </authorList>
    </citation>
    <scope>NUCLEOTIDE SEQUENCE [LARGE SCALE GENOMIC DNA]</scope>
    <source>
        <strain evidence="2 3">S3M1</strain>
    </source>
</reference>
<dbReference type="Gene3D" id="1.10.150.320">
    <property type="entry name" value="Photosystem II 12 kDa extrinsic protein"/>
    <property type="match status" value="1"/>
</dbReference>
<gene>
    <name evidence="2" type="ORF">HDE68_002076</name>
</gene>
<dbReference type="RefSeq" id="WP_183881472.1">
    <property type="nucleotide sequence ID" value="NZ_JACHCE010000002.1"/>
</dbReference>
<evidence type="ECO:0000256" key="1">
    <source>
        <dbReference type="SAM" id="Phobius"/>
    </source>
</evidence>
<accession>A0A7W9DYN4</accession>
<dbReference type="PANTHER" id="PTHR21180:SF32">
    <property type="entry name" value="ENDONUCLEASE_EXONUCLEASE_PHOSPHATASE FAMILY DOMAIN-CONTAINING PROTEIN 1"/>
    <property type="match status" value="1"/>
</dbReference>
<dbReference type="InterPro" id="IPR051675">
    <property type="entry name" value="Endo/Exo/Phosphatase_dom_1"/>
</dbReference>
<keyword evidence="1" id="KW-0812">Transmembrane</keyword>
<proteinExistence type="predicted"/>
<organism evidence="2 3">
    <name type="scientific">Pedobacter cryoconitis</name>
    <dbReference type="NCBI Taxonomy" id="188932"/>
    <lineage>
        <taxon>Bacteria</taxon>
        <taxon>Pseudomonadati</taxon>
        <taxon>Bacteroidota</taxon>
        <taxon>Sphingobacteriia</taxon>
        <taxon>Sphingobacteriales</taxon>
        <taxon>Sphingobacteriaceae</taxon>
        <taxon>Pedobacter</taxon>
    </lineage>
</organism>
<dbReference type="GO" id="GO:0015628">
    <property type="term" value="P:protein secretion by the type II secretion system"/>
    <property type="evidence" value="ECO:0007669"/>
    <property type="project" value="TreeGrafter"/>
</dbReference>
<dbReference type="AlphaFoldDB" id="A0A7W9DYN4"/>
<protein>
    <submittedName>
        <fullName evidence="2">DNA uptake protein ComE-like DNA-binding protein</fullName>
    </submittedName>
</protein>
<dbReference type="GO" id="GO:0003677">
    <property type="term" value="F:DNA binding"/>
    <property type="evidence" value="ECO:0007669"/>
    <property type="project" value="UniProtKB-KW"/>
</dbReference>
<evidence type="ECO:0000313" key="3">
    <source>
        <dbReference type="Proteomes" id="UP000537204"/>
    </source>
</evidence>
<keyword evidence="1" id="KW-1133">Transmembrane helix</keyword>
<dbReference type="EMBL" id="JACHCE010000002">
    <property type="protein sequence ID" value="MBB5636188.1"/>
    <property type="molecule type" value="Genomic_DNA"/>
</dbReference>
<name>A0A7W9DYN4_9SPHI</name>
<keyword evidence="1" id="KW-0472">Membrane</keyword>
<comment type="caution">
    <text evidence="2">The sequence shown here is derived from an EMBL/GenBank/DDBJ whole genome shotgun (WGS) entry which is preliminary data.</text>
</comment>
<keyword evidence="2" id="KW-0238">DNA-binding</keyword>
<evidence type="ECO:0000313" key="2">
    <source>
        <dbReference type="EMBL" id="MBB5636188.1"/>
    </source>
</evidence>
<sequence>MEMRKWLNIYFNFSKREYNGLLVMLGLIGLIRMTPVVYDFFVEDKWDQHAEASAIRKLTMIKKNPKVMNRQPSVPGKDLKLFNFDPNTIGAQEWQLLGLSAKQAAVILRYRSKGGRYFKKEDLQKMYVISPKLYEKLIPYIVIEKTKEPGHHLYPEYTHPAKQKPALIALNTADTLQLLEIKGVGPAFARRIFNYRQRLGGFYKKEQLLEVYGLDSLKYNEIKDQLILDEQALTRINLNTAMFDDLKNHPYLKYKQVNAIIQFRKQHGNYGNIADLKKVAILSAETIEKLAPYISF</sequence>
<dbReference type="Proteomes" id="UP000537204">
    <property type="component" value="Unassembled WGS sequence"/>
</dbReference>
<dbReference type="Gene3D" id="1.10.150.280">
    <property type="entry name" value="AF1531-like domain"/>
    <property type="match status" value="2"/>
</dbReference>
<dbReference type="InterPro" id="IPR010994">
    <property type="entry name" value="RuvA_2-like"/>
</dbReference>
<dbReference type="GO" id="GO:0015627">
    <property type="term" value="C:type II protein secretion system complex"/>
    <property type="evidence" value="ECO:0007669"/>
    <property type="project" value="TreeGrafter"/>
</dbReference>